<evidence type="ECO:0000256" key="1">
    <source>
        <dbReference type="ARBA" id="ARBA00022603"/>
    </source>
</evidence>
<dbReference type="SUPFAM" id="SSF53335">
    <property type="entry name" value="S-adenosyl-L-methionine-dependent methyltransferases"/>
    <property type="match status" value="1"/>
</dbReference>
<accession>A0A0M0C0H7</accession>
<sequence>MDPWKYYAITHKRHQLWNPLSTEKFERLCQLLRLKRGDRVLDVACGKGEFLVRLAEIYGIAGVGVDISPYCIRDCVEKRRKRVPDSDIEFVEMDGADYRPEVPSSFDVALCIGASWVYGGHRGTIQALKGMVKKGGLIVVGEPFWLIEPSKEYLEVEGVKRDDFGTHHDNVKVGEDEGLTCLYTLVSSYDDWDHYETLQWWAVNEYVRAHPDDPDIRELVKRKTREEDIYLQGGRETMGWALYV</sequence>
<feature type="domain" description="Methyltransferase" evidence="3">
    <location>
        <begin position="40"/>
        <end position="136"/>
    </location>
</feature>
<dbReference type="EMBL" id="LFWU01000012">
    <property type="protein sequence ID" value="KON34165.1"/>
    <property type="molecule type" value="Genomic_DNA"/>
</dbReference>
<dbReference type="InterPro" id="IPR029063">
    <property type="entry name" value="SAM-dependent_MTases_sf"/>
</dbReference>
<keyword evidence="2 4" id="KW-0808">Transferase</keyword>
<dbReference type="Proteomes" id="UP000037237">
    <property type="component" value="Unassembled WGS sequence"/>
</dbReference>
<organism evidence="4 5">
    <name type="scientific">miscellaneous Crenarchaeota group-1 archaeon SG8-32-1</name>
    <dbReference type="NCBI Taxonomy" id="1685124"/>
    <lineage>
        <taxon>Archaea</taxon>
        <taxon>Candidatus Bathyarchaeota</taxon>
        <taxon>MCG-1</taxon>
    </lineage>
</organism>
<reference evidence="4 5" key="1">
    <citation type="submission" date="2015-06" db="EMBL/GenBank/DDBJ databases">
        <title>New insights into the roles of widespread benthic archaea in carbon and nitrogen cycling.</title>
        <authorList>
            <person name="Lazar C.S."/>
            <person name="Baker B.J."/>
            <person name="Seitz K.W."/>
            <person name="Hyde A.S."/>
            <person name="Dick G.J."/>
            <person name="Hinrichs K.-U."/>
            <person name="Teske A.P."/>
        </authorList>
    </citation>
    <scope>NUCLEOTIDE SEQUENCE [LARGE SCALE GENOMIC DNA]</scope>
    <source>
        <strain evidence="4">SG8-32-1</strain>
    </source>
</reference>
<comment type="caution">
    <text evidence="4">The sequence shown here is derived from an EMBL/GenBank/DDBJ whole genome shotgun (WGS) entry which is preliminary data.</text>
</comment>
<dbReference type="GO" id="GO:0032259">
    <property type="term" value="P:methylation"/>
    <property type="evidence" value="ECO:0007669"/>
    <property type="project" value="UniProtKB-KW"/>
</dbReference>
<dbReference type="PANTHER" id="PTHR43861:SF1">
    <property type="entry name" value="TRANS-ACONITATE 2-METHYLTRANSFERASE"/>
    <property type="match status" value="1"/>
</dbReference>
<protein>
    <submittedName>
        <fullName evidence="4">Methyltransferase</fullName>
    </submittedName>
</protein>
<dbReference type="InterPro" id="IPR041698">
    <property type="entry name" value="Methyltransf_25"/>
</dbReference>
<name>A0A0M0C0H7_9ARCH</name>
<evidence type="ECO:0000259" key="3">
    <source>
        <dbReference type="Pfam" id="PF13649"/>
    </source>
</evidence>
<dbReference type="CDD" id="cd02440">
    <property type="entry name" value="AdoMet_MTases"/>
    <property type="match status" value="1"/>
</dbReference>
<evidence type="ECO:0000256" key="2">
    <source>
        <dbReference type="ARBA" id="ARBA00022679"/>
    </source>
</evidence>
<evidence type="ECO:0000313" key="5">
    <source>
        <dbReference type="Proteomes" id="UP000037237"/>
    </source>
</evidence>
<dbReference type="AlphaFoldDB" id="A0A0M0C0H7"/>
<gene>
    <name evidence="4" type="ORF">AC477_00670</name>
</gene>
<keyword evidence="1 4" id="KW-0489">Methyltransferase</keyword>
<proteinExistence type="predicted"/>
<evidence type="ECO:0000313" key="4">
    <source>
        <dbReference type="EMBL" id="KON34165.1"/>
    </source>
</evidence>
<feature type="non-terminal residue" evidence="4">
    <location>
        <position position="244"/>
    </location>
</feature>
<dbReference type="Pfam" id="PF13649">
    <property type="entry name" value="Methyltransf_25"/>
    <property type="match status" value="1"/>
</dbReference>
<dbReference type="Gene3D" id="3.40.50.150">
    <property type="entry name" value="Vaccinia Virus protein VP39"/>
    <property type="match status" value="1"/>
</dbReference>
<dbReference type="GO" id="GO:0008168">
    <property type="term" value="F:methyltransferase activity"/>
    <property type="evidence" value="ECO:0007669"/>
    <property type="project" value="UniProtKB-KW"/>
</dbReference>
<dbReference type="PANTHER" id="PTHR43861">
    <property type="entry name" value="TRANS-ACONITATE 2-METHYLTRANSFERASE-RELATED"/>
    <property type="match status" value="1"/>
</dbReference>